<reference evidence="1 2" key="1">
    <citation type="submission" date="2015-11" db="EMBL/GenBank/DDBJ databases">
        <title>Genomic analysis of 38 Legionella species identifies large and diverse effector repertoires.</title>
        <authorList>
            <person name="Burstein D."/>
            <person name="Amaro F."/>
            <person name="Zusman T."/>
            <person name="Lifshitz Z."/>
            <person name="Cohen O."/>
            <person name="Gilbert J.A."/>
            <person name="Pupko T."/>
            <person name="Shuman H.A."/>
            <person name="Segal G."/>
        </authorList>
    </citation>
    <scope>NUCLEOTIDE SEQUENCE [LARGE SCALE GENOMIC DNA]</scope>
    <source>
        <strain evidence="1 2">ATCC 51914</strain>
    </source>
</reference>
<comment type="caution">
    <text evidence="1">The sequence shown here is derived from an EMBL/GenBank/DDBJ whole genome shotgun (WGS) entry which is preliminary data.</text>
</comment>
<dbReference type="OrthoDB" id="326336at2"/>
<evidence type="ECO:0008006" key="3">
    <source>
        <dbReference type="Google" id="ProtNLM"/>
    </source>
</evidence>
<organism evidence="1 2">
    <name type="scientific">Legionella waltersii</name>
    <dbReference type="NCBI Taxonomy" id="66969"/>
    <lineage>
        <taxon>Bacteria</taxon>
        <taxon>Pseudomonadati</taxon>
        <taxon>Pseudomonadota</taxon>
        <taxon>Gammaproteobacteria</taxon>
        <taxon>Legionellales</taxon>
        <taxon>Legionellaceae</taxon>
        <taxon>Legionella</taxon>
    </lineage>
</organism>
<dbReference type="EMBL" id="LNZB01000060">
    <property type="protein sequence ID" value="KTD75287.1"/>
    <property type="molecule type" value="Genomic_DNA"/>
</dbReference>
<dbReference type="AlphaFoldDB" id="A0A0W1A1N8"/>
<proteinExistence type="predicted"/>
<evidence type="ECO:0000313" key="1">
    <source>
        <dbReference type="EMBL" id="KTD75287.1"/>
    </source>
</evidence>
<keyword evidence="2" id="KW-1185">Reference proteome</keyword>
<accession>A0A0W1A1N8</accession>
<dbReference type="Proteomes" id="UP000054729">
    <property type="component" value="Unassembled WGS sequence"/>
</dbReference>
<gene>
    <name evidence="1" type="ORF">Lwal_3328</name>
</gene>
<dbReference type="RefSeq" id="WP_058481895.1">
    <property type="nucleotide sequence ID" value="NZ_CAAAIQ010000014.1"/>
</dbReference>
<sequence>MFKKLFIFAFVILVGLLTGCGPIYDTEYTFIPPKSDMSKMCTAQCVQNKSNCEQNCRLENENCRLRAQQSAMYEYNQYKDNQTRLGLPINKTTRDFDTSGSCYNSCQCDSTYRACYSSCGGEVQEHKVCVAFCDKKQ</sequence>
<protein>
    <recommendedName>
        <fullName evidence="3">Acyltransferase</fullName>
    </recommendedName>
</protein>
<evidence type="ECO:0000313" key="2">
    <source>
        <dbReference type="Proteomes" id="UP000054729"/>
    </source>
</evidence>
<dbReference type="STRING" id="66969.Lwal_3328"/>
<dbReference type="PROSITE" id="PS51257">
    <property type="entry name" value="PROKAR_LIPOPROTEIN"/>
    <property type="match status" value="1"/>
</dbReference>
<dbReference type="PATRIC" id="fig|66969.6.peg.3625"/>
<name>A0A0W1A1N8_9GAMM</name>